<dbReference type="GO" id="GO:0003723">
    <property type="term" value="F:RNA binding"/>
    <property type="evidence" value="ECO:0007669"/>
    <property type="project" value="UniProtKB-UniRule"/>
</dbReference>
<dbReference type="InterPro" id="IPR012677">
    <property type="entry name" value="Nucleotide-bd_a/b_plait_sf"/>
</dbReference>
<gene>
    <name evidence="4" type="ORF">C8J55DRAFT_553665</name>
</gene>
<organism evidence="4 5">
    <name type="scientific">Lentinula lateritia</name>
    <dbReference type="NCBI Taxonomy" id="40482"/>
    <lineage>
        <taxon>Eukaryota</taxon>
        <taxon>Fungi</taxon>
        <taxon>Dikarya</taxon>
        <taxon>Basidiomycota</taxon>
        <taxon>Agaricomycotina</taxon>
        <taxon>Agaricomycetes</taxon>
        <taxon>Agaricomycetidae</taxon>
        <taxon>Agaricales</taxon>
        <taxon>Marasmiineae</taxon>
        <taxon>Omphalotaceae</taxon>
        <taxon>Lentinula</taxon>
    </lineage>
</organism>
<dbReference type="PROSITE" id="PS50102">
    <property type="entry name" value="RRM"/>
    <property type="match status" value="1"/>
</dbReference>
<dbReference type="InterPro" id="IPR035979">
    <property type="entry name" value="RBD_domain_sf"/>
</dbReference>
<evidence type="ECO:0000313" key="4">
    <source>
        <dbReference type="EMBL" id="KAJ4495907.1"/>
    </source>
</evidence>
<reference evidence="4" key="1">
    <citation type="submission" date="2022-08" db="EMBL/GenBank/DDBJ databases">
        <authorList>
            <consortium name="DOE Joint Genome Institute"/>
            <person name="Min B."/>
            <person name="Riley R."/>
            <person name="Sierra-Patev S."/>
            <person name="Naranjo-Ortiz M."/>
            <person name="Looney B."/>
            <person name="Konkel Z."/>
            <person name="Slot J.C."/>
            <person name="Sakamoto Y."/>
            <person name="Steenwyk J.L."/>
            <person name="Rokas A."/>
            <person name="Carro J."/>
            <person name="Camarero S."/>
            <person name="Ferreira P."/>
            <person name="Molpeceres G."/>
            <person name="Ruiz-Duenas F.J."/>
            <person name="Serrano A."/>
            <person name="Henrissat B."/>
            <person name="Drula E."/>
            <person name="Hughes K.W."/>
            <person name="Mata J.L."/>
            <person name="Ishikawa N.K."/>
            <person name="Vargas-Isla R."/>
            <person name="Ushijima S."/>
            <person name="Smith C.A."/>
            <person name="Ahrendt S."/>
            <person name="Andreopoulos W."/>
            <person name="He G."/>
            <person name="Labutti K."/>
            <person name="Lipzen A."/>
            <person name="Ng V."/>
            <person name="Sandor L."/>
            <person name="Barry K."/>
            <person name="Martinez A.T."/>
            <person name="Xiao Y."/>
            <person name="Gibbons J.G."/>
            <person name="Terashima K."/>
            <person name="Hibbett D.S."/>
            <person name="Grigoriev I.V."/>
        </authorList>
    </citation>
    <scope>NUCLEOTIDE SEQUENCE</scope>
    <source>
        <strain evidence="4">Sp2 HRB7682 ss15</strain>
    </source>
</reference>
<evidence type="ECO:0000259" key="3">
    <source>
        <dbReference type="PROSITE" id="PS50102"/>
    </source>
</evidence>
<dbReference type="InterPro" id="IPR000504">
    <property type="entry name" value="RRM_dom"/>
</dbReference>
<proteinExistence type="predicted"/>
<dbReference type="Gene3D" id="3.30.70.330">
    <property type="match status" value="1"/>
</dbReference>
<protein>
    <recommendedName>
        <fullName evidence="3">RRM domain-containing protein</fullName>
    </recommendedName>
</protein>
<evidence type="ECO:0000313" key="5">
    <source>
        <dbReference type="Proteomes" id="UP001150238"/>
    </source>
</evidence>
<feature type="domain" description="RRM" evidence="3">
    <location>
        <begin position="20"/>
        <end position="106"/>
    </location>
</feature>
<reference evidence="4" key="2">
    <citation type="journal article" date="2023" name="Proc. Natl. Acad. Sci. U.S.A.">
        <title>A global phylogenomic analysis of the shiitake genus Lentinula.</title>
        <authorList>
            <person name="Sierra-Patev S."/>
            <person name="Min B."/>
            <person name="Naranjo-Ortiz M."/>
            <person name="Looney B."/>
            <person name="Konkel Z."/>
            <person name="Slot J.C."/>
            <person name="Sakamoto Y."/>
            <person name="Steenwyk J.L."/>
            <person name="Rokas A."/>
            <person name="Carro J."/>
            <person name="Camarero S."/>
            <person name="Ferreira P."/>
            <person name="Molpeceres G."/>
            <person name="Ruiz-Duenas F.J."/>
            <person name="Serrano A."/>
            <person name="Henrissat B."/>
            <person name="Drula E."/>
            <person name="Hughes K.W."/>
            <person name="Mata J.L."/>
            <person name="Ishikawa N.K."/>
            <person name="Vargas-Isla R."/>
            <person name="Ushijima S."/>
            <person name="Smith C.A."/>
            <person name="Donoghue J."/>
            <person name="Ahrendt S."/>
            <person name="Andreopoulos W."/>
            <person name="He G."/>
            <person name="LaButti K."/>
            <person name="Lipzen A."/>
            <person name="Ng V."/>
            <person name="Riley R."/>
            <person name="Sandor L."/>
            <person name="Barry K."/>
            <person name="Martinez A.T."/>
            <person name="Xiao Y."/>
            <person name="Gibbons J.G."/>
            <person name="Terashima K."/>
            <person name="Grigoriev I.V."/>
            <person name="Hibbett D."/>
        </authorList>
    </citation>
    <scope>NUCLEOTIDE SEQUENCE</scope>
    <source>
        <strain evidence="4">Sp2 HRB7682 ss15</strain>
    </source>
</reference>
<comment type="caution">
    <text evidence="4">The sequence shown here is derived from an EMBL/GenBank/DDBJ whole genome shotgun (WGS) entry which is preliminary data.</text>
</comment>
<keyword evidence="1 2" id="KW-0694">RNA-binding</keyword>
<accession>A0A9W9E1H4</accession>
<evidence type="ECO:0000256" key="1">
    <source>
        <dbReference type="ARBA" id="ARBA00022884"/>
    </source>
</evidence>
<sequence length="120" mass="13036">MPPSTLSGVDSGADRNPPINTLCVENIPMSPPLGCTPGIIEDCLRELFQTRPGYEKLLFRQKRTGSMCYVEFKDVSSATKAIDELDGNALNGLAKDGGIHLSYSKNPRSIQTHTSANRPD</sequence>
<name>A0A9W9E1H4_9AGAR</name>
<dbReference type="EMBL" id="JANVFS010000001">
    <property type="protein sequence ID" value="KAJ4495907.1"/>
    <property type="molecule type" value="Genomic_DNA"/>
</dbReference>
<dbReference type="PANTHER" id="PTHR10501">
    <property type="entry name" value="U1 SMALL NUCLEAR RIBONUCLEOPROTEIN A/U2 SMALL NUCLEAR RIBONUCLEOPROTEIN B"/>
    <property type="match status" value="1"/>
</dbReference>
<dbReference type="Proteomes" id="UP001150238">
    <property type="component" value="Unassembled WGS sequence"/>
</dbReference>
<evidence type="ECO:0000256" key="2">
    <source>
        <dbReference type="PROSITE-ProRule" id="PRU00176"/>
    </source>
</evidence>
<dbReference type="SUPFAM" id="SSF54928">
    <property type="entry name" value="RNA-binding domain, RBD"/>
    <property type="match status" value="1"/>
</dbReference>
<dbReference type="AlphaFoldDB" id="A0A9W9E1H4"/>
<dbReference type="Pfam" id="PF00076">
    <property type="entry name" value="RRM_1"/>
    <property type="match status" value="1"/>
</dbReference>